<evidence type="ECO:0000313" key="10">
    <source>
        <dbReference type="EMBL" id="ROR95560.1"/>
    </source>
</evidence>
<dbReference type="CDD" id="cd06550">
    <property type="entry name" value="TM_ABC_iron-siderophores_like"/>
    <property type="match status" value="1"/>
</dbReference>
<dbReference type="Gene3D" id="1.10.3470.10">
    <property type="entry name" value="ABC transporter involved in vitamin B12 uptake, BtuC"/>
    <property type="match status" value="1"/>
</dbReference>
<reference evidence="10 11" key="1">
    <citation type="submission" date="2018-11" db="EMBL/GenBank/DDBJ databases">
        <title>Sequencing the genomes of 1000 actinobacteria strains.</title>
        <authorList>
            <person name="Klenk H.-P."/>
        </authorList>
    </citation>
    <scope>NUCLEOTIDE SEQUENCE [LARGE SCALE GENOMIC DNA]</scope>
    <source>
        <strain evidence="10 11">DSM 13521</strain>
    </source>
</reference>
<gene>
    <name evidence="10" type="ORF">EDD28_0118</name>
</gene>
<feature type="transmembrane region" description="Helical" evidence="9">
    <location>
        <begin position="319"/>
        <end position="341"/>
    </location>
</feature>
<dbReference type="PANTHER" id="PTHR30472">
    <property type="entry name" value="FERRIC ENTEROBACTIN TRANSPORT SYSTEM PERMEASE PROTEIN"/>
    <property type="match status" value="1"/>
</dbReference>
<dbReference type="EMBL" id="RKHQ01000001">
    <property type="protein sequence ID" value="ROR95560.1"/>
    <property type="molecule type" value="Genomic_DNA"/>
</dbReference>
<feature type="transmembrane region" description="Helical" evidence="9">
    <location>
        <begin position="280"/>
        <end position="307"/>
    </location>
</feature>
<feature type="transmembrane region" description="Helical" evidence="9">
    <location>
        <begin position="230"/>
        <end position="260"/>
    </location>
</feature>
<keyword evidence="11" id="KW-1185">Reference proteome</keyword>
<keyword evidence="5 9" id="KW-0812">Transmembrane</keyword>
<evidence type="ECO:0000256" key="4">
    <source>
        <dbReference type="ARBA" id="ARBA00022475"/>
    </source>
</evidence>
<comment type="caution">
    <text evidence="10">The sequence shown here is derived from an EMBL/GenBank/DDBJ whole genome shotgun (WGS) entry which is preliminary data.</text>
</comment>
<feature type="transmembrane region" description="Helical" evidence="9">
    <location>
        <begin position="189"/>
        <end position="209"/>
    </location>
</feature>
<organism evidence="10 11">
    <name type="scientific">Salana multivorans</name>
    <dbReference type="NCBI Taxonomy" id="120377"/>
    <lineage>
        <taxon>Bacteria</taxon>
        <taxon>Bacillati</taxon>
        <taxon>Actinomycetota</taxon>
        <taxon>Actinomycetes</taxon>
        <taxon>Micrococcales</taxon>
        <taxon>Beutenbergiaceae</taxon>
        <taxon>Salana</taxon>
    </lineage>
</organism>
<dbReference type="SUPFAM" id="SSF81345">
    <property type="entry name" value="ABC transporter involved in vitamin B12 uptake, BtuC"/>
    <property type="match status" value="1"/>
</dbReference>
<keyword evidence="4" id="KW-1003">Cell membrane</keyword>
<dbReference type="GO" id="GO:0022857">
    <property type="term" value="F:transmembrane transporter activity"/>
    <property type="evidence" value="ECO:0007669"/>
    <property type="project" value="InterPro"/>
</dbReference>
<evidence type="ECO:0000256" key="1">
    <source>
        <dbReference type="ARBA" id="ARBA00004651"/>
    </source>
</evidence>
<evidence type="ECO:0000256" key="9">
    <source>
        <dbReference type="SAM" id="Phobius"/>
    </source>
</evidence>
<evidence type="ECO:0000256" key="2">
    <source>
        <dbReference type="ARBA" id="ARBA00007935"/>
    </source>
</evidence>
<dbReference type="Pfam" id="PF01032">
    <property type="entry name" value="FecCD"/>
    <property type="match status" value="1"/>
</dbReference>
<feature type="transmembrane region" description="Helical" evidence="9">
    <location>
        <begin position="157"/>
        <end position="177"/>
    </location>
</feature>
<dbReference type="RefSeq" id="WP_123737858.1">
    <property type="nucleotide sequence ID" value="NZ_RKHQ01000001.1"/>
</dbReference>
<dbReference type="FunFam" id="1.10.3470.10:FF:000001">
    <property type="entry name" value="Vitamin B12 ABC transporter permease BtuC"/>
    <property type="match status" value="1"/>
</dbReference>
<evidence type="ECO:0000256" key="5">
    <source>
        <dbReference type="ARBA" id="ARBA00022692"/>
    </source>
</evidence>
<feature type="transmembrane region" description="Helical" evidence="9">
    <location>
        <begin position="347"/>
        <end position="365"/>
    </location>
</feature>
<keyword evidence="7 9" id="KW-0472">Membrane</keyword>
<dbReference type="PANTHER" id="PTHR30472:SF1">
    <property type="entry name" value="FE(3+) DICITRATE TRANSPORT SYSTEM PERMEASE PROTEIN FECC-RELATED"/>
    <property type="match status" value="1"/>
</dbReference>
<keyword evidence="6 9" id="KW-1133">Transmembrane helix</keyword>
<dbReference type="GO" id="GO:0005886">
    <property type="term" value="C:plasma membrane"/>
    <property type="evidence" value="ECO:0007669"/>
    <property type="project" value="UniProtKB-SubCell"/>
</dbReference>
<dbReference type="InterPro" id="IPR000522">
    <property type="entry name" value="ABC_transptr_permease_BtuC"/>
</dbReference>
<sequence>MIGPSEEATGETVLVVTPGASDAAPGASVPPPVRPGPPTITRPGAVKAGVLVLTLAALAVAVLLSLSVGSNPIPVGRAWELLRHPDGSMDATVVHGLRVPRTLLGIVVGAALGVAGGLMQSLTRNPLADPGILGVNAGASIAVVLVVALTGVSGIGFYLWFAFAGAALASVAVYALGTSHRNAATPVRLALAGVAISAALQALTQTIILGDQTAYNEFRYWVSGSLEGRLYPILSMITPFVLAGLVVALLLAPALNALALGEETGRALGVRVGLTRAGTMAAITLLCGAATAAVGPIAFVGLAVPFLARRLVGSDQRWVIAFSVLLGPVWLLAADVLARVLVRPEELPAGIIAALIGAPVFVLIVRRRTIAAL</sequence>
<comment type="subcellular location">
    <subcellularLocation>
        <location evidence="1">Cell membrane</location>
        <topology evidence="1">Multi-pass membrane protein</topology>
    </subcellularLocation>
</comment>
<accession>A0A3N2D709</accession>
<evidence type="ECO:0000256" key="3">
    <source>
        <dbReference type="ARBA" id="ARBA00022448"/>
    </source>
</evidence>
<feature type="transmembrane region" description="Helical" evidence="9">
    <location>
        <begin position="48"/>
        <end position="68"/>
    </location>
</feature>
<evidence type="ECO:0000256" key="8">
    <source>
        <dbReference type="SAM" id="MobiDB-lite"/>
    </source>
</evidence>
<dbReference type="GO" id="GO:0033214">
    <property type="term" value="P:siderophore-iron import into cell"/>
    <property type="evidence" value="ECO:0007669"/>
    <property type="project" value="TreeGrafter"/>
</dbReference>
<proteinExistence type="inferred from homology"/>
<dbReference type="AlphaFoldDB" id="A0A3N2D709"/>
<dbReference type="InterPro" id="IPR037294">
    <property type="entry name" value="ABC_BtuC-like"/>
</dbReference>
<evidence type="ECO:0000313" key="11">
    <source>
        <dbReference type="Proteomes" id="UP000275356"/>
    </source>
</evidence>
<dbReference type="Proteomes" id="UP000275356">
    <property type="component" value="Unassembled WGS sequence"/>
</dbReference>
<feature type="transmembrane region" description="Helical" evidence="9">
    <location>
        <begin position="102"/>
        <end position="119"/>
    </location>
</feature>
<protein>
    <submittedName>
        <fullName evidence="10">Iron complex transport system permease protein</fullName>
    </submittedName>
</protein>
<comment type="similarity">
    <text evidence="2">Belongs to the binding-protein-dependent transport system permease family. FecCD subfamily.</text>
</comment>
<evidence type="ECO:0000256" key="6">
    <source>
        <dbReference type="ARBA" id="ARBA00022989"/>
    </source>
</evidence>
<feature type="region of interest" description="Disordered" evidence="8">
    <location>
        <begin position="19"/>
        <end position="40"/>
    </location>
</feature>
<evidence type="ECO:0000256" key="7">
    <source>
        <dbReference type="ARBA" id="ARBA00023136"/>
    </source>
</evidence>
<dbReference type="OrthoDB" id="9782305at2"/>
<feature type="transmembrane region" description="Helical" evidence="9">
    <location>
        <begin position="131"/>
        <end position="150"/>
    </location>
</feature>
<name>A0A3N2D709_9MICO</name>
<keyword evidence="3" id="KW-0813">Transport</keyword>
<feature type="compositionally biased region" description="Pro residues" evidence="8">
    <location>
        <begin position="28"/>
        <end position="40"/>
    </location>
</feature>